<evidence type="ECO:0000313" key="4">
    <source>
        <dbReference type="EMBL" id="GBO94839.1"/>
    </source>
</evidence>
<keyword evidence="2" id="KW-0732">Signal</keyword>
<keyword evidence="5" id="KW-1185">Reference proteome</keyword>
<evidence type="ECO:0000256" key="1">
    <source>
        <dbReference type="SAM" id="MobiDB-lite"/>
    </source>
</evidence>
<dbReference type="OrthoDB" id="8613300at2"/>
<dbReference type="InterPro" id="IPR006315">
    <property type="entry name" value="OM_autotransptr_brl_dom"/>
</dbReference>
<dbReference type="Gene3D" id="2.40.128.130">
    <property type="entry name" value="Autotransporter beta-domain"/>
    <property type="match status" value="1"/>
</dbReference>
<evidence type="ECO:0000259" key="3">
    <source>
        <dbReference type="PROSITE" id="PS51208"/>
    </source>
</evidence>
<gene>
    <name evidence="4" type="ORF">MESMUL_21930</name>
</gene>
<reference evidence="4 5" key="1">
    <citation type="journal article" date="2018" name="Int. J. Syst. Evol. Microbiol.">
        <title>Mesosutterella multiformis gen. nov., sp. nov., a member of the family Sutterellaceae and Sutterella megalosphaeroides sp. nov., isolated from human faeces.</title>
        <authorList>
            <person name="Sakamoto M."/>
            <person name="Ikeyama N."/>
            <person name="Kunihiro T."/>
            <person name="Iino T."/>
            <person name="Yuki M."/>
            <person name="Ohkuma M."/>
        </authorList>
    </citation>
    <scope>NUCLEOTIDE SEQUENCE [LARGE SCALE GENOMIC DNA]</scope>
    <source>
        <strain evidence="4 5">4NBBH2</strain>
    </source>
</reference>
<dbReference type="NCBIfam" id="TIGR01414">
    <property type="entry name" value="autotrans_barl"/>
    <property type="match status" value="1"/>
</dbReference>
<name>A0A388SH95_9BURK</name>
<organism evidence="4 5">
    <name type="scientific">Mesosutterella multiformis</name>
    <dbReference type="NCBI Taxonomy" id="2259133"/>
    <lineage>
        <taxon>Bacteria</taxon>
        <taxon>Pseudomonadati</taxon>
        <taxon>Pseudomonadota</taxon>
        <taxon>Betaproteobacteria</taxon>
        <taxon>Burkholderiales</taxon>
        <taxon>Sutterellaceae</taxon>
        <taxon>Mesosutterella</taxon>
    </lineage>
</organism>
<dbReference type="PANTHER" id="PTHR12338:SF5">
    <property type="entry name" value="ANTIGEN 43-RELATED"/>
    <property type="match status" value="1"/>
</dbReference>
<dbReference type="GO" id="GO:0019867">
    <property type="term" value="C:outer membrane"/>
    <property type="evidence" value="ECO:0007669"/>
    <property type="project" value="InterPro"/>
</dbReference>
<evidence type="ECO:0000313" key="5">
    <source>
        <dbReference type="Proteomes" id="UP000266091"/>
    </source>
</evidence>
<dbReference type="SMART" id="SM00869">
    <property type="entry name" value="Autotransporter"/>
    <property type="match status" value="1"/>
</dbReference>
<dbReference type="InterPro" id="IPR050909">
    <property type="entry name" value="Bact_Autotransporter_VF"/>
</dbReference>
<dbReference type="PROSITE" id="PS51208">
    <property type="entry name" value="AUTOTRANSPORTER"/>
    <property type="match status" value="1"/>
</dbReference>
<protein>
    <recommendedName>
        <fullName evidence="3">Autotransporter domain-containing protein</fullName>
    </recommendedName>
</protein>
<proteinExistence type="predicted"/>
<dbReference type="Gene3D" id="2.160.20.20">
    <property type="match status" value="1"/>
</dbReference>
<sequence length="922" mass="92773">MMKRLFPCLSFQPRCVFAAVSSLSLLTPAWGAGLTGSETDPIGLATDSVTLEGGAAPGVWIQSGSHTIDALSDSGTLSVSGSPGISVTGDGSLLMVNSAGSLSLSGTSAALSVSALGASVFVNDQESASTVSVTGNIDVTGSQSIAYLTLTGRSPILRGNAAARGGGSVYLISTPDTDSKSTVSGGLSAIGADSILDLSGSGRTAFEGALSAADGGKVHIAAGDTSSFTVTSGLATGAGSAIESDARGTAEITGNLRAELGASASENLYESAAGTGALSASGTVSVIRLGLSGKASFTGTVTAESGAAAEVTLTDTGVIEGSGTGSSLVFQSSGAGSVLDLDIGTGTAATGDLKVSDGAEAALRISGTWIGAALLDTGTAKVSLSGGLWQMTGDSAITTLVANKSRIAFPAAGSGAFQGTTLTVAGDYLASNTSLSMTAVLGGDDSPTDRLVVNGSTTGDTSITVTNAGGTGGLTVEGIELITVKGKSDGVFTLANRVAAGAYDYSLVTKKGNWYLISTADGTVPQTDPTPAESEETPVTPTGDTVIISTPAPAAGTGEEPSGEHTEDPETTPTPDPALGTDPAPTEVTPSPAPQVTRHAVRPEMAGYASNLYAANTLFIHRLSDRTGVRGAGDGSGSVSGPGFWIRTAGSHTRFGMADGELTTRSNSGVVQFGGDVAAHPIGENSIFRVGLIAGAARERSRTGSNVTRYRSKGSVTGAAAGVYASLLPQYTAGTGPYADAWLQYQRFSASVTGSELPKETYHARGLTGSVEIGYGWSLGAWTSDTGVTHQTIGKLELQAIRMGVRAGIHRDSVGTGIESTGSGNLRTRVTAVLSHRMHQEDSGFSLTPYASLSWIHDTKPFGAVMDGVRGVISGSRNLAEVRAGIEGEVSKSVILWGHAAYREGRSSFRAIEAQLGLRVKF</sequence>
<dbReference type="InterPro" id="IPR005546">
    <property type="entry name" value="Autotransporte_beta"/>
</dbReference>
<dbReference type="InterPro" id="IPR043990">
    <property type="entry name" value="AC_1"/>
</dbReference>
<dbReference type="PANTHER" id="PTHR12338">
    <property type="entry name" value="AUTOTRANSPORTER"/>
    <property type="match status" value="1"/>
</dbReference>
<dbReference type="Pfam" id="PF03797">
    <property type="entry name" value="Autotransporter"/>
    <property type="match status" value="1"/>
</dbReference>
<feature type="region of interest" description="Disordered" evidence="1">
    <location>
        <begin position="522"/>
        <end position="596"/>
    </location>
</feature>
<feature type="chain" id="PRO_5017310932" description="Autotransporter domain-containing protein" evidence="2">
    <location>
        <begin position="19"/>
        <end position="922"/>
    </location>
</feature>
<dbReference type="CDD" id="cd00253">
    <property type="entry name" value="PL_Passenger_AT"/>
    <property type="match status" value="1"/>
</dbReference>
<dbReference type="EMBL" id="BGZJ01000002">
    <property type="protein sequence ID" value="GBO94839.1"/>
    <property type="molecule type" value="Genomic_DNA"/>
</dbReference>
<dbReference type="InterPro" id="IPR012332">
    <property type="entry name" value="Autotransporter_pectin_lyase_C"/>
</dbReference>
<comment type="caution">
    <text evidence="4">The sequence shown here is derived from an EMBL/GenBank/DDBJ whole genome shotgun (WGS) entry which is preliminary data.</text>
</comment>
<dbReference type="InterPro" id="IPR011050">
    <property type="entry name" value="Pectin_lyase_fold/virulence"/>
</dbReference>
<dbReference type="SUPFAM" id="SSF51126">
    <property type="entry name" value="Pectin lyase-like"/>
    <property type="match status" value="1"/>
</dbReference>
<dbReference type="RefSeq" id="WP_116271035.1">
    <property type="nucleotide sequence ID" value="NZ_BGZJ01000002.1"/>
</dbReference>
<dbReference type="AlphaFoldDB" id="A0A388SH95"/>
<dbReference type="InterPro" id="IPR036709">
    <property type="entry name" value="Autotransporte_beta_dom_sf"/>
</dbReference>
<feature type="signal peptide" evidence="2">
    <location>
        <begin position="1"/>
        <end position="18"/>
    </location>
</feature>
<dbReference type="Proteomes" id="UP000266091">
    <property type="component" value="Unassembled WGS sequence"/>
</dbReference>
<evidence type="ECO:0000256" key="2">
    <source>
        <dbReference type="SAM" id="SignalP"/>
    </source>
</evidence>
<feature type="domain" description="Autotransporter" evidence="3">
    <location>
        <begin position="637"/>
        <end position="922"/>
    </location>
</feature>
<accession>A0A388SH95</accession>
<dbReference type="SUPFAM" id="SSF103515">
    <property type="entry name" value="Autotransporter"/>
    <property type="match status" value="1"/>
</dbReference>
<dbReference type="Pfam" id="PF18883">
    <property type="entry name" value="AC_1"/>
    <property type="match status" value="1"/>
</dbReference>